<feature type="transmembrane region" description="Helical" evidence="1">
    <location>
        <begin position="475"/>
        <end position="504"/>
    </location>
</feature>
<keyword evidence="1" id="KW-0472">Membrane</keyword>
<keyword evidence="2" id="KW-0732">Signal</keyword>
<evidence type="ECO:0000313" key="5">
    <source>
        <dbReference type="EMBL" id="CEF64478.1"/>
    </source>
</evidence>
<protein>
    <submittedName>
        <fullName evidence="5">Protein-tyrosine phosphatase, receptor/non-receptor type domain and Protein-tyrosine/Dual specificity phosphatase domain and Protein-tyrosine phosphatase, catalytic domain-containing protein</fullName>
    </submittedName>
</protein>
<dbReference type="Pfam" id="PF00102">
    <property type="entry name" value="Y_phosphatase"/>
    <property type="match status" value="2"/>
</dbReference>
<evidence type="ECO:0000259" key="4">
    <source>
        <dbReference type="PROSITE" id="PS50056"/>
    </source>
</evidence>
<gene>
    <name evidence="5 7 8" type="ORF">SRAE_1000273200</name>
</gene>
<dbReference type="Pfam" id="PF24488">
    <property type="entry name" value="DUF7584"/>
    <property type="match status" value="1"/>
</dbReference>
<keyword evidence="5" id="KW-0675">Receptor</keyword>
<feature type="domain" description="Tyrosine specific protein phosphatases" evidence="4">
    <location>
        <begin position="1031"/>
        <end position="1107"/>
    </location>
</feature>
<dbReference type="Gene3D" id="3.90.190.10">
    <property type="entry name" value="Protein tyrosine phosphatase superfamily"/>
    <property type="match status" value="2"/>
</dbReference>
<accession>A0A090L8L6</accession>
<evidence type="ECO:0000313" key="6">
    <source>
        <dbReference type="Proteomes" id="UP000035682"/>
    </source>
</evidence>
<evidence type="ECO:0000256" key="2">
    <source>
        <dbReference type="SAM" id="SignalP"/>
    </source>
</evidence>
<evidence type="ECO:0000313" key="7">
    <source>
        <dbReference type="WBParaSite" id="SRAE_1000273200.1"/>
    </source>
</evidence>
<feature type="domain" description="Tyrosine-protein phosphatase" evidence="3">
    <location>
        <begin position="518"/>
        <end position="794"/>
    </location>
</feature>
<dbReference type="InterPro" id="IPR000387">
    <property type="entry name" value="Tyr_Pase_dom"/>
</dbReference>
<evidence type="ECO:0000259" key="3">
    <source>
        <dbReference type="PROSITE" id="PS50055"/>
    </source>
</evidence>
<dbReference type="SMART" id="SM00194">
    <property type="entry name" value="PTPc"/>
    <property type="match status" value="2"/>
</dbReference>
<feature type="chain" id="PRO_5015030525" evidence="2">
    <location>
        <begin position="25"/>
        <end position="1148"/>
    </location>
</feature>
<dbReference type="InterPro" id="IPR029021">
    <property type="entry name" value="Prot-tyrosine_phosphatase-like"/>
</dbReference>
<dbReference type="InterPro" id="IPR016130">
    <property type="entry name" value="Tyr_Pase_AS"/>
</dbReference>
<evidence type="ECO:0000256" key="1">
    <source>
        <dbReference type="SAM" id="Phobius"/>
    </source>
</evidence>
<reference evidence="5 6" key="1">
    <citation type="submission" date="2014-09" db="EMBL/GenBank/DDBJ databases">
        <authorList>
            <person name="Martin A.A."/>
        </authorList>
    </citation>
    <scope>NUCLEOTIDE SEQUENCE</scope>
    <source>
        <strain evidence="6">ED321</strain>
        <strain evidence="5">ED321 Heterogonic</strain>
    </source>
</reference>
<dbReference type="WBParaSite" id="SRAE_1000273200.1">
    <property type="protein sequence ID" value="SRAE_1000273200.1"/>
    <property type="gene ID" value="WBGene00259348"/>
</dbReference>
<dbReference type="OrthoDB" id="5870053at2759"/>
<dbReference type="InterPro" id="IPR056007">
    <property type="entry name" value="DUF7585"/>
</dbReference>
<dbReference type="PRINTS" id="PR00700">
    <property type="entry name" value="PRTYPHPHTASE"/>
</dbReference>
<dbReference type="RefSeq" id="XP_024503679.1">
    <property type="nucleotide sequence ID" value="XM_024649843.1"/>
</dbReference>
<organism evidence="5">
    <name type="scientific">Strongyloides ratti</name>
    <name type="common">Parasitic roundworm</name>
    <dbReference type="NCBI Taxonomy" id="34506"/>
    <lineage>
        <taxon>Eukaryota</taxon>
        <taxon>Metazoa</taxon>
        <taxon>Ecdysozoa</taxon>
        <taxon>Nematoda</taxon>
        <taxon>Chromadorea</taxon>
        <taxon>Rhabditida</taxon>
        <taxon>Tylenchina</taxon>
        <taxon>Panagrolaimomorpha</taxon>
        <taxon>Strongyloidoidea</taxon>
        <taxon>Strongyloididae</taxon>
        <taxon>Strongyloides</taxon>
    </lineage>
</organism>
<dbReference type="PROSITE" id="PS50056">
    <property type="entry name" value="TYR_PHOSPHATASE_2"/>
    <property type="match status" value="1"/>
</dbReference>
<dbReference type="InterPro" id="IPR052782">
    <property type="entry name" value="Oocyte-zygote_transition_reg"/>
</dbReference>
<dbReference type="PANTHER" id="PTHR46163:SF24">
    <property type="entry name" value="PROTEIN-TYROSINE PHOSPHATASE CATALYTIC DOMAIN-CONTAINING PROTEIN-RELATED"/>
    <property type="match status" value="1"/>
</dbReference>
<dbReference type="GO" id="GO:0004725">
    <property type="term" value="F:protein tyrosine phosphatase activity"/>
    <property type="evidence" value="ECO:0007669"/>
    <property type="project" value="InterPro"/>
</dbReference>
<dbReference type="Pfam" id="PF24486">
    <property type="entry name" value="DUF7583"/>
    <property type="match status" value="1"/>
</dbReference>
<dbReference type="Pfam" id="PF24490">
    <property type="entry name" value="DUF7585"/>
    <property type="match status" value="1"/>
</dbReference>
<name>A0A090L8L6_STRRB</name>
<keyword evidence="1" id="KW-1133">Transmembrane helix</keyword>
<dbReference type="SMART" id="SM00404">
    <property type="entry name" value="PTPc_motif"/>
    <property type="match status" value="2"/>
</dbReference>
<feature type="domain" description="Tyrosine-protein phosphatase" evidence="3">
    <location>
        <begin position="851"/>
        <end position="1116"/>
    </location>
</feature>
<proteinExistence type="predicted"/>
<dbReference type="SUPFAM" id="SSF52799">
    <property type="entry name" value="(Phosphotyrosine protein) phosphatases II"/>
    <property type="match status" value="2"/>
</dbReference>
<dbReference type="PROSITE" id="PS00383">
    <property type="entry name" value="TYR_PHOSPHATASE_1"/>
    <property type="match status" value="1"/>
</dbReference>
<dbReference type="EMBL" id="LN609528">
    <property type="protein sequence ID" value="CEF64478.1"/>
    <property type="molecule type" value="Genomic_DNA"/>
</dbReference>
<dbReference type="InterPro" id="IPR056006">
    <property type="entry name" value="DUF7584"/>
</dbReference>
<dbReference type="PROSITE" id="PS50055">
    <property type="entry name" value="TYR_PHOSPHATASE_PTP"/>
    <property type="match status" value="2"/>
</dbReference>
<dbReference type="Proteomes" id="UP000035682">
    <property type="component" value="Unplaced"/>
</dbReference>
<keyword evidence="6" id="KW-1185">Reference proteome</keyword>
<dbReference type="InterPro" id="IPR003595">
    <property type="entry name" value="Tyr_Pase_cat"/>
</dbReference>
<dbReference type="CTD" id="36376843"/>
<dbReference type="WormBase" id="SRAE_1000273200">
    <property type="protein sequence ID" value="SRP05286"/>
    <property type="gene ID" value="WBGene00259348"/>
</dbReference>
<sequence length="1148" mass="133731">MFLVFNQFKTLWLPLLITFTQCEGSTYGTFFPSVPKEINATTFPVNINSNSSSDVILLKLPSYDYKHGNERDKFAVNADIARLPSIFYNENSTFSWISLVYTASGFHLINCGDLTMIHSNGTLGLYDWKFNFNWQLAPKPYMMAKREKIFNQIPHPDECGNDEKKVLKFTKDKTGKIFKLKSDDNKLKTSDELPHVNKLYYLFTIPEDTYEKEIVEPCLIYRAVNDIPEIIVKGYNSTQIKANGTNVDVIKFDYLERFLSIQLLLTDQPILQDFYKNEEILITKVLYTKDGVKEVPNSNKTTRGSFSLNGYELLKFSYDYPSTTKNRMITKIFYFAPPQKHYKFPLEYILYASNETVVRPNCSLNGFSYGYLNSVNYNNKLVNLDKLNANGVAINGLYRSGDFVFTSDVTNFNTTLECLYNTPNGDITLIHSFLHNDKASFEVDKDGKRYLNVDEDKVTINKVKKSRFEEFKEKFGLAGIIFIFVGIVIIVILIIIGIIGLIMLKKIKLYIRRRKMTSKYPNIFALWKEVSNANLEEYCKIVQDKEYIPDKLKNQSSTMKIEGDEEIDFDTGSIFDSSLVKCFKSIFGEIRAHYIDDVSPERNYIISDGPTPESVKYFWELLYKEDVAVVISMIYQDNDEDPETSNKLLYWPETNQTYGNVTVKFLEKLPTNLINVKVLKFSMTMKGEKPKELTLFHVSYWKEHTIPNTDLHLTNLHFEVSECAGNGNVLVHASRSAGSRVFIFTYFCCILETMQADSSIYNPMDIIKEIREKRYGGNISSMEYAYLLKALLAYFFENKMLIDENNLRIKFTDEYDRYLYKLDVHKGNMDRRFKRFLQFISVLDDGKLRELCVQFDKIGMMNNKALLENCKNFYNANKDADDKNRYNNIECLDKTAVNINGYDSKDIRGYIHANQMIYKYGDEKERKIIMCQAPLQTTVDDMYDMIFRYKIGIIVVLVSVKEITKKDKCYAYFPTNVKEKKLSRYTVMFIGKKIDNENHIIEYDYTILNKEKISHNFKILQYVNWPDKIIPNESKTIHELYKKIINLDNNCYIAIHCSAGIGRTGTLALAIYMIDMIISGKSFDPIKCLETLRSHRYKAVQNKMQFIFSLSIVYEHFKNKIDEMDPEAYKNFTTMSKKIFREHKQYKG</sequence>
<dbReference type="PANTHER" id="PTHR46163">
    <property type="entry name" value="TYROSINE-PROTEIN PHOSPHATASE-RELATED"/>
    <property type="match status" value="1"/>
</dbReference>
<dbReference type="CDD" id="cd00047">
    <property type="entry name" value="PTPc"/>
    <property type="match status" value="1"/>
</dbReference>
<evidence type="ECO:0000313" key="8">
    <source>
        <dbReference type="WormBase" id="SRAE_1000273200"/>
    </source>
</evidence>
<reference evidence="7" key="2">
    <citation type="submission" date="2020-12" db="UniProtKB">
        <authorList>
            <consortium name="WormBaseParasite"/>
        </authorList>
    </citation>
    <scope>IDENTIFICATION</scope>
</reference>
<dbReference type="GeneID" id="36376843"/>
<dbReference type="STRING" id="34506.A0A090L8L6"/>
<dbReference type="InterPro" id="IPR000242">
    <property type="entry name" value="PTP_cat"/>
</dbReference>
<dbReference type="InterPro" id="IPR056005">
    <property type="entry name" value="DUF7583"/>
</dbReference>
<dbReference type="AlphaFoldDB" id="A0A090L8L6"/>
<feature type="signal peptide" evidence="2">
    <location>
        <begin position="1"/>
        <end position="24"/>
    </location>
</feature>
<keyword evidence="1" id="KW-0812">Transmembrane</keyword>